<protein>
    <submittedName>
        <fullName evidence="1">Uncharacterized protein</fullName>
    </submittedName>
</protein>
<reference evidence="1" key="2">
    <citation type="journal article" date="2023" name="IMA Fungus">
        <title>Comparative genomic study of the Penicillium genus elucidates a diverse pangenome and 15 lateral gene transfer events.</title>
        <authorList>
            <person name="Petersen C."/>
            <person name="Sorensen T."/>
            <person name="Nielsen M.R."/>
            <person name="Sondergaard T.E."/>
            <person name="Sorensen J.L."/>
            <person name="Fitzpatrick D.A."/>
            <person name="Frisvad J.C."/>
            <person name="Nielsen K.L."/>
        </authorList>
    </citation>
    <scope>NUCLEOTIDE SEQUENCE</scope>
    <source>
        <strain evidence="1">IBT 30069</strain>
    </source>
</reference>
<dbReference type="EMBL" id="JAPQKH010000003">
    <property type="protein sequence ID" value="KAJ5108845.1"/>
    <property type="molecule type" value="Genomic_DNA"/>
</dbReference>
<dbReference type="Proteomes" id="UP001149165">
    <property type="component" value="Unassembled WGS sequence"/>
</dbReference>
<comment type="caution">
    <text evidence="1">The sequence shown here is derived from an EMBL/GenBank/DDBJ whole genome shotgun (WGS) entry which is preliminary data.</text>
</comment>
<accession>A0A9W9FZI2</accession>
<name>A0A9W9FZI2_9EURO</name>
<evidence type="ECO:0000313" key="1">
    <source>
        <dbReference type="EMBL" id="KAJ5108845.1"/>
    </source>
</evidence>
<dbReference type="AlphaFoldDB" id="A0A9W9FZI2"/>
<organism evidence="1 2">
    <name type="scientific">Penicillium angulare</name>
    <dbReference type="NCBI Taxonomy" id="116970"/>
    <lineage>
        <taxon>Eukaryota</taxon>
        <taxon>Fungi</taxon>
        <taxon>Dikarya</taxon>
        <taxon>Ascomycota</taxon>
        <taxon>Pezizomycotina</taxon>
        <taxon>Eurotiomycetes</taxon>
        <taxon>Eurotiomycetidae</taxon>
        <taxon>Eurotiales</taxon>
        <taxon>Aspergillaceae</taxon>
        <taxon>Penicillium</taxon>
    </lineage>
</organism>
<keyword evidence="2" id="KW-1185">Reference proteome</keyword>
<evidence type="ECO:0000313" key="2">
    <source>
        <dbReference type="Proteomes" id="UP001149165"/>
    </source>
</evidence>
<reference evidence="1" key="1">
    <citation type="submission" date="2022-11" db="EMBL/GenBank/DDBJ databases">
        <authorList>
            <person name="Petersen C."/>
        </authorList>
    </citation>
    <scope>NUCLEOTIDE SEQUENCE</scope>
    <source>
        <strain evidence="1">IBT 30069</strain>
    </source>
</reference>
<dbReference type="OrthoDB" id="5354164at2759"/>
<gene>
    <name evidence="1" type="ORF">N7456_005520</name>
</gene>
<sequence length="140" mass="14652">MSLGRITASLATGIADTTAALLNVNPDFTLVKITAPEEFSPVGAVLSSLRRENAESGSVHTTARKLGALFEFILPETPELIKAYGSRASEIATISQVKHHTNYGVFQSQVGIDATSLWASATSGDGAIKAHLLACVLARA</sequence>
<proteinExistence type="predicted"/>